<evidence type="ECO:0008006" key="3">
    <source>
        <dbReference type="Google" id="ProtNLM"/>
    </source>
</evidence>
<dbReference type="Proteomes" id="UP000501534">
    <property type="component" value="Chromosome"/>
</dbReference>
<dbReference type="CDD" id="cd07818">
    <property type="entry name" value="SRPBCC_1"/>
    <property type="match status" value="1"/>
</dbReference>
<evidence type="ECO:0000313" key="2">
    <source>
        <dbReference type="Proteomes" id="UP000501534"/>
    </source>
</evidence>
<dbReference type="SUPFAM" id="SSF55961">
    <property type="entry name" value="Bet v1-like"/>
    <property type="match status" value="1"/>
</dbReference>
<dbReference type="EMBL" id="CP053069">
    <property type="protein sequence ID" value="QJR11995.1"/>
    <property type="molecule type" value="Genomic_DNA"/>
</dbReference>
<sequence length="177" mass="19444">MLKILGIIAALIALAIIGVLIAASTQPDTFRLERSIAIKAPPEKIQPLITDFKAWMAWSPWEKKDPAMKRTYGGPERGKGATYGWEGNKDVGSGRMEILVAEAQKIVIKLMFLEPFESTNTAEFTLTPQGDSTTVKWAMFGPSNYVQRVMCVFFSMDKLVGPDFDAGLAALKSVAEK</sequence>
<reference evidence="1 2" key="1">
    <citation type="submission" date="2020-04" db="EMBL/GenBank/DDBJ databases">
        <title>Usitatibacter rugosus gen. nov., sp. nov. and Usitatibacter palustris sp. nov., novel members of Usitatibacteraceae fam. nov. within the order Nitrosomonadales isolated from soil.</title>
        <authorList>
            <person name="Huber K.J."/>
            <person name="Neumann-Schaal M."/>
            <person name="Geppert A."/>
            <person name="Luckner M."/>
            <person name="Wanner G."/>
            <person name="Overmann J."/>
        </authorList>
    </citation>
    <scope>NUCLEOTIDE SEQUENCE [LARGE SCALE GENOMIC DNA]</scope>
    <source>
        <strain evidence="1 2">0125_3</strain>
    </source>
</reference>
<dbReference type="RefSeq" id="WP_171093804.1">
    <property type="nucleotide sequence ID" value="NZ_CP053069.1"/>
</dbReference>
<protein>
    <recommendedName>
        <fullName evidence="3">Polyketide cyclase/dehydrase/lipid transport protein</fullName>
    </recommendedName>
</protein>
<dbReference type="KEGG" id="uru:DSM104443_03078"/>
<dbReference type="Gene3D" id="3.30.530.20">
    <property type="match status" value="1"/>
</dbReference>
<dbReference type="Pfam" id="PF10604">
    <property type="entry name" value="Polyketide_cyc2"/>
    <property type="match status" value="1"/>
</dbReference>
<dbReference type="InterPro" id="IPR023393">
    <property type="entry name" value="START-like_dom_sf"/>
</dbReference>
<keyword evidence="2" id="KW-1185">Reference proteome</keyword>
<organism evidence="1 2">
    <name type="scientific">Usitatibacter rugosus</name>
    <dbReference type="NCBI Taxonomy" id="2732067"/>
    <lineage>
        <taxon>Bacteria</taxon>
        <taxon>Pseudomonadati</taxon>
        <taxon>Pseudomonadota</taxon>
        <taxon>Betaproteobacteria</taxon>
        <taxon>Nitrosomonadales</taxon>
        <taxon>Usitatibacteraceae</taxon>
        <taxon>Usitatibacter</taxon>
    </lineage>
</organism>
<dbReference type="AlphaFoldDB" id="A0A6M4GY97"/>
<name>A0A6M4GY97_9PROT</name>
<proteinExistence type="predicted"/>
<evidence type="ECO:0000313" key="1">
    <source>
        <dbReference type="EMBL" id="QJR11995.1"/>
    </source>
</evidence>
<dbReference type="InterPro" id="IPR019587">
    <property type="entry name" value="Polyketide_cyclase/dehydratase"/>
</dbReference>
<accession>A0A6M4GY97</accession>
<gene>
    <name evidence="1" type="ORF">DSM104443_03078</name>
</gene>